<keyword evidence="1" id="KW-0812">Transmembrane</keyword>
<dbReference type="Proteomes" id="UP000323225">
    <property type="component" value="Unassembled WGS sequence"/>
</dbReference>
<proteinExistence type="predicted"/>
<keyword evidence="1" id="KW-0472">Membrane</keyword>
<evidence type="ECO:0000256" key="1">
    <source>
        <dbReference type="SAM" id="Phobius"/>
    </source>
</evidence>
<dbReference type="AlphaFoldDB" id="A0A5Q6PFH2"/>
<evidence type="ECO:0000313" key="2">
    <source>
        <dbReference type="EMBL" id="KAA1253634.1"/>
    </source>
</evidence>
<feature type="transmembrane region" description="Helical" evidence="1">
    <location>
        <begin position="39"/>
        <end position="61"/>
    </location>
</feature>
<keyword evidence="1" id="KW-1133">Transmembrane helix</keyword>
<gene>
    <name evidence="2" type="ORF">F0M16_16285</name>
</gene>
<evidence type="ECO:0000313" key="3">
    <source>
        <dbReference type="Proteomes" id="UP000323225"/>
    </source>
</evidence>
<reference evidence="2 3" key="1">
    <citation type="submission" date="2019-09" db="EMBL/GenBank/DDBJ databases">
        <authorList>
            <person name="Kritzky A."/>
            <person name="Schelkanova E.Y."/>
            <person name="Alkhova Z.V."/>
            <person name="Smirnova N.I."/>
        </authorList>
    </citation>
    <scope>NUCLEOTIDE SEQUENCE [LARGE SCALE GENOMIC DNA]</scope>
    <source>
        <strain evidence="2 3">M1526</strain>
    </source>
</reference>
<comment type="caution">
    <text evidence="2">The sequence shown here is derived from an EMBL/GenBank/DDBJ whole genome shotgun (WGS) entry which is preliminary data.</text>
</comment>
<sequence>MNFALFIIWLLLIPLRLIEGEKQSHDILGRLIFKGNGKVIASVAATCILSVILGLFINTFFDKPENNEKLNSRVQSEDFKPEITELKAEAKKPSVSPQIVKSIKETKAVKPVDTVIADSKTKFAFSDRKTFNFYLFNEIEDCYKSFGKEFGRIGGSCNVEIEGSDSLSNDPTVLKSGFVMVFMRGQVSNEEHHYYFPIYKKKGVNGIYYHASQQSTQDSGFYFYKKHGMGFEQMLRKFYGKEVDFFPYDVKVKETDLGKVRSYIENEQLDSGVNTTKVVNHKVVKKAKSDDKAPRNSYNYHVFREFSSCEKLTNNSGLYHNNEIDCNPVFPSNQPSTLKTANSYELSGFIYAIKRKVGIFNRDEMFKYYPVYRLVGSGADSESPNYIYENGKEAQLEGFYNEALTVDQLDKLFLY</sequence>
<organism evidence="2 3">
    <name type="scientific">Vibrio cholerae</name>
    <dbReference type="NCBI Taxonomy" id="666"/>
    <lineage>
        <taxon>Bacteria</taxon>
        <taxon>Pseudomonadati</taxon>
        <taxon>Pseudomonadota</taxon>
        <taxon>Gammaproteobacteria</taxon>
        <taxon>Vibrionales</taxon>
        <taxon>Vibrionaceae</taxon>
        <taxon>Vibrio</taxon>
    </lineage>
</organism>
<accession>A0A5Q6PFH2</accession>
<protein>
    <submittedName>
        <fullName evidence="2">Uncharacterized protein</fullName>
    </submittedName>
</protein>
<dbReference type="EMBL" id="VUAA01000019">
    <property type="protein sequence ID" value="KAA1253634.1"/>
    <property type="molecule type" value="Genomic_DNA"/>
</dbReference>
<name>A0A5Q6PFH2_VIBCL</name>